<keyword evidence="2" id="KW-1185">Reference proteome</keyword>
<dbReference type="OrthoDB" id="6057621at2"/>
<reference evidence="1 2" key="1">
    <citation type="submission" date="2017-04" db="EMBL/GenBank/DDBJ databases">
        <title>Unexpected and diverse lifestyles within the genus Limnohabitans.</title>
        <authorList>
            <person name="Kasalicky V."/>
            <person name="Mehrshad M."/>
            <person name="Andrei S.-A."/>
            <person name="Salcher M."/>
            <person name="Kratochvilova H."/>
            <person name="Simek K."/>
            <person name="Ghai R."/>
        </authorList>
    </citation>
    <scope>NUCLEOTIDE SEQUENCE [LARGE SCALE GENOMIC DNA]</scope>
    <source>
        <strain evidence="1 2">II-B4</strain>
    </source>
</reference>
<dbReference type="EMBL" id="NESN01000001">
    <property type="protein sequence ID" value="PUE55766.1"/>
    <property type="molecule type" value="Genomic_DNA"/>
</dbReference>
<dbReference type="RefSeq" id="WP_108311756.1">
    <property type="nucleotide sequence ID" value="NZ_NESN01000001.1"/>
</dbReference>
<sequence>MHINTTPTTQNEAWGFWGTMGGHACVAWPVAMQQIAEVTGEPLESVRAFLDSKQGRHFADSVRDGQAGGLSINAAVAQAIAKWMDWKIGRITARETGIPRGLPYLTGFVIHCGLDEVCY</sequence>
<evidence type="ECO:0000313" key="2">
    <source>
        <dbReference type="Proteomes" id="UP000250790"/>
    </source>
</evidence>
<comment type="caution">
    <text evidence="1">The sequence shown here is derived from an EMBL/GenBank/DDBJ whole genome shotgun (WGS) entry which is preliminary data.</text>
</comment>
<dbReference type="AlphaFoldDB" id="A0A315ECQ9"/>
<protein>
    <submittedName>
        <fullName evidence="1">Uncharacterized protein</fullName>
    </submittedName>
</protein>
<name>A0A315ECQ9_9BURK</name>
<accession>A0A315ECQ9</accession>
<proteinExistence type="predicted"/>
<gene>
    <name evidence="1" type="ORF">B9Z37_04300</name>
</gene>
<evidence type="ECO:0000313" key="1">
    <source>
        <dbReference type="EMBL" id="PUE55766.1"/>
    </source>
</evidence>
<dbReference type="Proteomes" id="UP000250790">
    <property type="component" value="Unassembled WGS sequence"/>
</dbReference>
<organism evidence="1 2">
    <name type="scientific">Limnohabitans parvus II-B4</name>
    <dbReference type="NCBI Taxonomy" id="1293052"/>
    <lineage>
        <taxon>Bacteria</taxon>
        <taxon>Pseudomonadati</taxon>
        <taxon>Pseudomonadota</taxon>
        <taxon>Betaproteobacteria</taxon>
        <taxon>Burkholderiales</taxon>
        <taxon>Comamonadaceae</taxon>
        <taxon>Limnohabitans</taxon>
    </lineage>
</organism>